<reference evidence="1" key="1">
    <citation type="submission" date="2019-11" db="UniProtKB">
        <authorList>
            <consortium name="WormBaseParasite"/>
        </authorList>
    </citation>
    <scope>IDENTIFICATION</scope>
</reference>
<protein>
    <submittedName>
        <fullName evidence="1">Movement protein</fullName>
    </submittedName>
</protein>
<organism evidence="1">
    <name type="scientific">Mesocestoides corti</name>
    <name type="common">Flatworm</name>
    <dbReference type="NCBI Taxonomy" id="53468"/>
    <lineage>
        <taxon>Eukaryota</taxon>
        <taxon>Metazoa</taxon>
        <taxon>Spiralia</taxon>
        <taxon>Lophotrochozoa</taxon>
        <taxon>Platyhelminthes</taxon>
        <taxon>Cestoda</taxon>
        <taxon>Eucestoda</taxon>
        <taxon>Cyclophyllidea</taxon>
        <taxon>Mesocestoididae</taxon>
        <taxon>Mesocestoides</taxon>
    </lineage>
</organism>
<evidence type="ECO:0000313" key="1">
    <source>
        <dbReference type="WBParaSite" id="MCU_009692-RA"/>
    </source>
</evidence>
<accession>A0A5K3FNB6</accession>
<proteinExistence type="predicted"/>
<sequence>MEMVIEIPGLIRFEIEETLFAYSRRSLKLSPAKKCIQTSTCQECLYDDDEIEDIRKISYSDDSGIVNHTRDLVHASSTAPPTFRECSLIHFINKQICLFQNSQMTIGNSSGNSTQLDHFKYSDSKHANPLAAAPIDIVDFIQMKFEVTSRSATTASFAYYAVHGNVMGQAASIRWDRTPLTNVCKSGFTGIPKRSLFANSKRRSKNEESGVPLKQTVPRKLTRVKKSIHTPICQECLYDDEEIIREVGSSDDSGTLHEE</sequence>
<dbReference type="AlphaFoldDB" id="A0A5K3FNB6"/>
<name>A0A5K3FNB6_MESCO</name>
<dbReference type="WBParaSite" id="MCU_009692-RA">
    <property type="protein sequence ID" value="MCU_009692-RA"/>
    <property type="gene ID" value="MCU_009692"/>
</dbReference>